<feature type="transmembrane region" description="Helical" evidence="10">
    <location>
        <begin position="115"/>
        <end position="136"/>
    </location>
</feature>
<evidence type="ECO:0000256" key="3">
    <source>
        <dbReference type="ARBA" id="ARBA00022692"/>
    </source>
</evidence>
<comment type="subcellular location">
    <subcellularLocation>
        <location evidence="10">Cell inner membrane</location>
        <topology evidence="10">Multi-pass membrane protein</topology>
    </subcellularLocation>
    <subcellularLocation>
        <location evidence="1">Cell membrane</location>
        <topology evidence="1">Multi-pass membrane protein</topology>
    </subcellularLocation>
</comment>
<evidence type="ECO:0000256" key="6">
    <source>
        <dbReference type="ARBA" id="ARBA00023303"/>
    </source>
</evidence>
<dbReference type="GO" id="GO:0005886">
    <property type="term" value="C:plasma membrane"/>
    <property type="evidence" value="ECO:0007669"/>
    <property type="project" value="UniProtKB-SubCell"/>
</dbReference>
<keyword evidence="10" id="KW-0813">Transport</keyword>
<dbReference type="OrthoDB" id="4408652at2"/>
<reference evidence="12" key="1">
    <citation type="submission" date="2011-04" db="EMBL/GenBank/DDBJ databases">
        <title>Complete sequence of Cellvibrio gilvus ATCC 13127.</title>
        <authorList>
            <person name="Lucas S."/>
            <person name="Han J."/>
            <person name="Lapidus A."/>
            <person name="Cheng J.-F."/>
            <person name="Goodwin L."/>
            <person name="Pitluck S."/>
            <person name="Peters L."/>
            <person name="Munk A."/>
            <person name="Detter J.C."/>
            <person name="Han C."/>
            <person name="Tapia R."/>
            <person name="Land M."/>
            <person name="Hauser L."/>
            <person name="Kyrpides N."/>
            <person name="Ivanova N."/>
            <person name="Ovchinnikova G."/>
            <person name="Pagani I."/>
            <person name="Mead D."/>
            <person name="Brumm P."/>
            <person name="Woyke T."/>
        </authorList>
    </citation>
    <scope>NUCLEOTIDE SEQUENCE [LARGE SCALE GENOMIC DNA]</scope>
    <source>
        <strain evidence="12">ATCC 13127 / NRRL B-14078</strain>
    </source>
</reference>
<evidence type="ECO:0000256" key="8">
    <source>
        <dbReference type="ARBA" id="ARBA00035585"/>
    </source>
</evidence>
<dbReference type="RefSeq" id="WP_013885022.1">
    <property type="nucleotide sequence ID" value="NC_015671.1"/>
</dbReference>
<keyword evidence="6 10" id="KW-0407">Ion channel</keyword>
<keyword evidence="10" id="KW-0997">Cell inner membrane</keyword>
<protein>
    <recommendedName>
        <fullName evidence="10">Fluoride-specific ion channel FluC</fullName>
    </recommendedName>
</protein>
<keyword evidence="10" id="KW-0915">Sodium</keyword>
<feature type="transmembrane region" description="Helical" evidence="10">
    <location>
        <begin position="15"/>
        <end position="35"/>
    </location>
</feature>
<dbReference type="Proteomes" id="UP000000485">
    <property type="component" value="Chromosome"/>
</dbReference>
<proteinExistence type="inferred from homology"/>
<dbReference type="PANTHER" id="PTHR28259">
    <property type="entry name" value="FLUORIDE EXPORT PROTEIN 1-RELATED"/>
    <property type="match status" value="1"/>
</dbReference>
<feature type="transmembrane region" description="Helical" evidence="10">
    <location>
        <begin position="47"/>
        <end position="67"/>
    </location>
</feature>
<comment type="activity regulation">
    <text evidence="10">Na(+) is not transported, but it plays an essential structural role and its presence is essential for fluoride channel function.</text>
</comment>
<dbReference type="STRING" id="593907.Celgi_3013"/>
<comment type="similarity">
    <text evidence="7 10">Belongs to the fluoride channel Fluc/FEX (TC 1.A.43) family.</text>
</comment>
<dbReference type="GO" id="GO:0046872">
    <property type="term" value="F:metal ion binding"/>
    <property type="evidence" value="ECO:0007669"/>
    <property type="project" value="UniProtKB-KW"/>
</dbReference>
<comment type="function">
    <text evidence="9 10">Fluoride-specific ion channel. Important for reducing fluoride concentration in the cell, thus reducing its toxicity.</text>
</comment>
<sequence length="144" mass="15151">MTDAARAWAARRAHVRLVGLVFAGGALGTALRWVIEETWARPTGWPWATFVINVVGSFVLGALLERLARGGPDVGRRRAVRLACGTGVLGGFTTYSTFVLEVERLASDGELARAFAYPVASVVLGVLAAGAGMTLARRARGVVA</sequence>
<dbReference type="HOGENOM" id="CLU_114342_1_1_11"/>
<evidence type="ECO:0000256" key="5">
    <source>
        <dbReference type="ARBA" id="ARBA00023136"/>
    </source>
</evidence>
<dbReference type="InterPro" id="IPR003691">
    <property type="entry name" value="FluC"/>
</dbReference>
<feature type="transmembrane region" description="Helical" evidence="10">
    <location>
        <begin position="79"/>
        <end position="100"/>
    </location>
</feature>
<gene>
    <name evidence="10" type="primary">fluC</name>
    <name evidence="10" type="synonym">crcB</name>
    <name evidence="11" type="ordered locus">Celgi_3013</name>
</gene>
<dbReference type="AlphaFoldDB" id="F8A718"/>
<evidence type="ECO:0000256" key="9">
    <source>
        <dbReference type="ARBA" id="ARBA00049940"/>
    </source>
</evidence>
<keyword evidence="3 10" id="KW-0812">Transmembrane</keyword>
<keyword evidence="12" id="KW-1185">Reference proteome</keyword>
<evidence type="ECO:0000313" key="11">
    <source>
        <dbReference type="EMBL" id="AEI13505.1"/>
    </source>
</evidence>
<feature type="binding site" evidence="10">
    <location>
        <position position="93"/>
    </location>
    <ligand>
        <name>Na(+)</name>
        <dbReference type="ChEBI" id="CHEBI:29101"/>
        <note>structural</note>
    </ligand>
</feature>
<dbReference type="EMBL" id="CP002665">
    <property type="protein sequence ID" value="AEI13505.1"/>
    <property type="molecule type" value="Genomic_DNA"/>
</dbReference>
<accession>F8A718</accession>
<keyword evidence="5 10" id="KW-0472">Membrane</keyword>
<dbReference type="KEGG" id="cga:Celgi_3013"/>
<organism evidence="11 12">
    <name type="scientific">Cellulomonas gilvus (strain ATCC 13127 / NRRL B-14078)</name>
    <name type="common">Cellvibrio gilvus</name>
    <dbReference type="NCBI Taxonomy" id="593907"/>
    <lineage>
        <taxon>Bacteria</taxon>
        <taxon>Bacillati</taxon>
        <taxon>Actinomycetota</taxon>
        <taxon>Actinomycetes</taxon>
        <taxon>Micrococcales</taxon>
        <taxon>Cellulomonadaceae</taxon>
        <taxon>Cellulomonas</taxon>
    </lineage>
</organism>
<dbReference type="GO" id="GO:0062054">
    <property type="term" value="F:fluoride channel activity"/>
    <property type="evidence" value="ECO:0007669"/>
    <property type="project" value="UniProtKB-UniRule"/>
</dbReference>
<comment type="catalytic activity">
    <reaction evidence="8">
        <text>fluoride(in) = fluoride(out)</text>
        <dbReference type="Rhea" id="RHEA:76159"/>
        <dbReference type="ChEBI" id="CHEBI:17051"/>
    </reaction>
    <physiologicalReaction direction="left-to-right" evidence="8">
        <dbReference type="Rhea" id="RHEA:76160"/>
    </physiologicalReaction>
</comment>
<evidence type="ECO:0000256" key="1">
    <source>
        <dbReference type="ARBA" id="ARBA00004651"/>
    </source>
</evidence>
<keyword evidence="2 10" id="KW-1003">Cell membrane</keyword>
<keyword evidence="4 10" id="KW-1133">Transmembrane helix</keyword>
<dbReference type="GO" id="GO:0140114">
    <property type="term" value="P:cellular detoxification of fluoride"/>
    <property type="evidence" value="ECO:0007669"/>
    <property type="project" value="UniProtKB-UniRule"/>
</dbReference>
<feature type="binding site" evidence="10">
    <location>
        <position position="90"/>
    </location>
    <ligand>
        <name>Na(+)</name>
        <dbReference type="ChEBI" id="CHEBI:29101"/>
        <note>structural</note>
    </ligand>
</feature>
<keyword evidence="10" id="KW-0406">Ion transport</keyword>
<evidence type="ECO:0000256" key="2">
    <source>
        <dbReference type="ARBA" id="ARBA00022475"/>
    </source>
</evidence>
<evidence type="ECO:0000256" key="7">
    <source>
        <dbReference type="ARBA" id="ARBA00035120"/>
    </source>
</evidence>
<dbReference type="PANTHER" id="PTHR28259:SF1">
    <property type="entry name" value="FLUORIDE EXPORT PROTEIN 1-RELATED"/>
    <property type="match status" value="1"/>
</dbReference>
<dbReference type="eggNOG" id="COG0239">
    <property type="taxonomic scope" value="Bacteria"/>
</dbReference>
<evidence type="ECO:0000313" key="12">
    <source>
        <dbReference type="Proteomes" id="UP000000485"/>
    </source>
</evidence>
<dbReference type="Pfam" id="PF02537">
    <property type="entry name" value="CRCB"/>
    <property type="match status" value="1"/>
</dbReference>
<evidence type="ECO:0000256" key="4">
    <source>
        <dbReference type="ARBA" id="ARBA00022989"/>
    </source>
</evidence>
<keyword evidence="10" id="KW-0479">Metal-binding</keyword>
<dbReference type="HAMAP" id="MF_00454">
    <property type="entry name" value="FluC"/>
    <property type="match status" value="1"/>
</dbReference>
<evidence type="ECO:0000256" key="10">
    <source>
        <dbReference type="HAMAP-Rule" id="MF_00454"/>
    </source>
</evidence>
<name>F8A718_CELGA</name>